<dbReference type="OrthoDB" id="2476294at2"/>
<evidence type="ECO:0000313" key="2">
    <source>
        <dbReference type="EMBL" id="OIJ13138.1"/>
    </source>
</evidence>
<dbReference type="EMBL" id="MLQR01000029">
    <property type="protein sequence ID" value="OIJ13138.1"/>
    <property type="molecule type" value="Genomic_DNA"/>
</dbReference>
<comment type="caution">
    <text evidence="2">The sequence shown here is derived from an EMBL/GenBank/DDBJ whole genome shotgun (WGS) entry which is preliminary data.</text>
</comment>
<dbReference type="AlphaFoldDB" id="A0A1S2LKT5"/>
<feature type="compositionally biased region" description="Low complexity" evidence="1">
    <location>
        <begin position="22"/>
        <end position="34"/>
    </location>
</feature>
<evidence type="ECO:0000313" key="3">
    <source>
        <dbReference type="Proteomes" id="UP000179524"/>
    </source>
</evidence>
<name>A0A1S2LKT5_9BACI</name>
<sequence>MSLRAVEMQVSIPRSQNVGKIQDQLQQRAQVAQDHISMEQNKEDEKKRKQVYETTECDPKHIHNDEESGNNSVNVKNGEKQKSDNQDLALAKHPFKGNFVDLSC</sequence>
<dbReference type="RefSeq" id="WP_071309738.1">
    <property type="nucleotide sequence ID" value="NZ_MLQR01000029.1"/>
</dbReference>
<reference evidence="2 3" key="1">
    <citation type="submission" date="2016-10" db="EMBL/GenBank/DDBJ databases">
        <title>Draft genome sequences of four alkaliphilic bacteria belonging to the Anaerobacillus genus.</title>
        <authorList>
            <person name="Bassil N.M."/>
            <person name="Lloyd J.R."/>
        </authorList>
    </citation>
    <scope>NUCLEOTIDE SEQUENCE [LARGE SCALE GENOMIC DNA]</scope>
    <source>
        <strain evidence="2 3">DSM 18345</strain>
    </source>
</reference>
<accession>A0A1S2LKT5</accession>
<proteinExistence type="predicted"/>
<dbReference type="Proteomes" id="UP000179524">
    <property type="component" value="Unassembled WGS sequence"/>
</dbReference>
<keyword evidence="3" id="KW-1185">Reference proteome</keyword>
<evidence type="ECO:0000256" key="1">
    <source>
        <dbReference type="SAM" id="MobiDB-lite"/>
    </source>
</evidence>
<organism evidence="2 3">
    <name type="scientific">Anaerobacillus alkalilacustris</name>
    <dbReference type="NCBI Taxonomy" id="393763"/>
    <lineage>
        <taxon>Bacteria</taxon>
        <taxon>Bacillati</taxon>
        <taxon>Bacillota</taxon>
        <taxon>Bacilli</taxon>
        <taxon>Bacillales</taxon>
        <taxon>Bacillaceae</taxon>
        <taxon>Anaerobacillus</taxon>
    </lineage>
</organism>
<feature type="compositionally biased region" description="Basic and acidic residues" evidence="1">
    <location>
        <begin position="36"/>
        <end position="66"/>
    </location>
</feature>
<gene>
    <name evidence="2" type="ORF">BKP37_11565</name>
</gene>
<evidence type="ECO:0008006" key="4">
    <source>
        <dbReference type="Google" id="ProtNLM"/>
    </source>
</evidence>
<feature type="region of interest" description="Disordered" evidence="1">
    <location>
        <begin position="16"/>
        <end position="90"/>
    </location>
</feature>
<protein>
    <recommendedName>
        <fullName evidence="4">RNA polymerase subunit sigma</fullName>
    </recommendedName>
</protein>